<dbReference type="Proteomes" id="UP000051966">
    <property type="component" value="Unassembled WGS sequence"/>
</dbReference>
<dbReference type="PROSITE" id="PS50850">
    <property type="entry name" value="MFS"/>
    <property type="match status" value="1"/>
</dbReference>
<feature type="transmembrane region" description="Helical" evidence="6">
    <location>
        <begin position="396"/>
        <end position="416"/>
    </location>
</feature>
<feature type="transmembrane region" description="Helical" evidence="6">
    <location>
        <begin position="77"/>
        <end position="103"/>
    </location>
</feature>
<evidence type="ECO:0000256" key="2">
    <source>
        <dbReference type="ARBA" id="ARBA00022448"/>
    </source>
</evidence>
<dbReference type="EMBL" id="AZFY01000026">
    <property type="protein sequence ID" value="KRM11075.1"/>
    <property type="molecule type" value="Genomic_DNA"/>
</dbReference>
<dbReference type="Gene3D" id="1.20.1720.10">
    <property type="entry name" value="Multidrug resistance protein D"/>
    <property type="match status" value="1"/>
</dbReference>
<evidence type="ECO:0000313" key="10">
    <source>
        <dbReference type="Proteomes" id="UP000019488"/>
    </source>
</evidence>
<dbReference type="AlphaFoldDB" id="X0P9N5"/>
<proteinExistence type="predicted"/>
<evidence type="ECO:0000256" key="1">
    <source>
        <dbReference type="ARBA" id="ARBA00004651"/>
    </source>
</evidence>
<dbReference type="PATRIC" id="fig|1423743.5.peg.1741"/>
<dbReference type="STRING" id="1423743.FD41_GL001683"/>
<evidence type="ECO:0000256" key="5">
    <source>
        <dbReference type="ARBA" id="ARBA00023136"/>
    </source>
</evidence>
<evidence type="ECO:0000313" key="8">
    <source>
        <dbReference type="EMBL" id="GAF35608.1"/>
    </source>
</evidence>
<evidence type="ECO:0000313" key="9">
    <source>
        <dbReference type="EMBL" id="KRM11075.1"/>
    </source>
</evidence>
<feature type="transmembrane region" description="Helical" evidence="6">
    <location>
        <begin position="266"/>
        <end position="285"/>
    </location>
</feature>
<dbReference type="PANTHER" id="PTHR42718">
    <property type="entry name" value="MAJOR FACILITATOR SUPERFAMILY MULTIDRUG TRANSPORTER MFSC"/>
    <property type="match status" value="1"/>
</dbReference>
<sequence length="540" mass="58349">MLIKSHDRPFACPALLFYFSKIKAGHLLSKSRLISVKLRIMKFDHSSITFSKGDSAVNNSVTKPTPSTPPATQKNSWWILVSIGTFAFMSNLDSSIVNIALPIMAKQLQVPMNQVEWVVSAYLIILSALLLFFGKLGDLYGKVKVFRIGTLVFLAGSFISGLQINFSILLIGRAIQGTGAAMTLSNTYGITTSTFGVKERGRAMGFVGTFVALGAIAGPGLGGLILSRLSWGYIFWVNLPFGIFAIILGAVVMPKNYQTTGRGIDWLGFLNFALLIFSLFLGVFLGQEIGYTAPLPLGLFLIAMLTFWGFIHTEKRTSNPLMPLSLFKIKAFAYGLGAAVLIFLANFFTVIILPFYLEDARRLSAGQAGTLLIIFPVVMVFAGPIGGWFADHFSQARVASIGLAIVAIAQAMYYFLTLTSPIWVYVVITIIMAIGTGLFQSPNSDIVMSVVPKDQLGSAGSLNALARNIGMISGTALSTSALFIGMSLKAGFRVTNYLPSQPETFIFGMHLAFAISLLIIVGAFILSVLQGRNVKASDLK</sequence>
<evidence type="ECO:0000256" key="3">
    <source>
        <dbReference type="ARBA" id="ARBA00022692"/>
    </source>
</evidence>
<keyword evidence="11" id="KW-1185">Reference proteome</keyword>
<reference evidence="8" key="1">
    <citation type="journal article" date="2014" name="Genome Announc.">
        <title>Draft Genome Sequences of Two Lactobacillus Strains, L. farraginis JCM 14108T and L. composti JCM 14202T, Isolated from Compost of Distilled Shochu Residue.</title>
        <authorList>
            <person name="Yuki M."/>
            <person name="Oshima K."/>
            <person name="Suda W."/>
            <person name="Kitahara M."/>
            <person name="Kitamura K."/>
            <person name="Iida T."/>
            <person name="Hattori M."/>
            <person name="Ohkuma M."/>
        </authorList>
    </citation>
    <scope>NUCLEOTIDE SEQUENCE [LARGE SCALE GENOMIC DNA]</scope>
    <source>
        <strain evidence="8">JCM 14108</strain>
    </source>
</reference>
<dbReference type="EMBL" id="BAKI01000003">
    <property type="protein sequence ID" value="GAF35608.1"/>
    <property type="molecule type" value="Genomic_DNA"/>
</dbReference>
<feature type="transmembrane region" description="Helical" evidence="6">
    <location>
        <begin position="203"/>
        <end position="227"/>
    </location>
</feature>
<evidence type="ECO:0000256" key="4">
    <source>
        <dbReference type="ARBA" id="ARBA00022989"/>
    </source>
</evidence>
<feature type="domain" description="Major facilitator superfamily (MFS) profile" evidence="7">
    <location>
        <begin position="79"/>
        <end position="535"/>
    </location>
</feature>
<dbReference type="GO" id="GO:0005886">
    <property type="term" value="C:plasma membrane"/>
    <property type="evidence" value="ECO:0007669"/>
    <property type="project" value="UniProtKB-SubCell"/>
</dbReference>
<dbReference type="SUPFAM" id="SSF103473">
    <property type="entry name" value="MFS general substrate transporter"/>
    <property type="match status" value="1"/>
</dbReference>
<keyword evidence="3 6" id="KW-0812">Transmembrane</keyword>
<evidence type="ECO:0000256" key="6">
    <source>
        <dbReference type="SAM" id="Phobius"/>
    </source>
</evidence>
<dbReference type="Pfam" id="PF07690">
    <property type="entry name" value="MFS_1"/>
    <property type="match status" value="1"/>
</dbReference>
<dbReference type="CDD" id="cd17321">
    <property type="entry name" value="MFS_MMR_MDR_like"/>
    <property type="match status" value="1"/>
</dbReference>
<accession>X0P9N5</accession>
<dbReference type="InterPro" id="IPR020846">
    <property type="entry name" value="MFS_dom"/>
</dbReference>
<feature type="transmembrane region" description="Helical" evidence="6">
    <location>
        <begin position="422"/>
        <end position="439"/>
    </location>
</feature>
<feature type="transmembrane region" description="Helical" evidence="6">
    <location>
        <begin position="145"/>
        <end position="172"/>
    </location>
</feature>
<feature type="transmembrane region" description="Helical" evidence="6">
    <location>
        <begin position="368"/>
        <end position="389"/>
    </location>
</feature>
<comment type="subcellular location">
    <subcellularLocation>
        <location evidence="1">Cell membrane</location>
        <topology evidence="1">Multi-pass membrane protein</topology>
    </subcellularLocation>
</comment>
<dbReference type="InterPro" id="IPR011701">
    <property type="entry name" value="MFS"/>
</dbReference>
<feature type="transmembrane region" description="Helical" evidence="6">
    <location>
        <begin position="115"/>
        <end position="133"/>
    </location>
</feature>
<reference evidence="9 11" key="2">
    <citation type="journal article" date="2015" name="Genome Announc.">
        <title>Expanding the biotechnology potential of lactobacilli through comparative genomics of 213 strains and associated genera.</title>
        <authorList>
            <person name="Sun Z."/>
            <person name="Harris H.M."/>
            <person name="McCann A."/>
            <person name="Guo C."/>
            <person name="Argimon S."/>
            <person name="Zhang W."/>
            <person name="Yang X."/>
            <person name="Jeffery I.B."/>
            <person name="Cooney J.C."/>
            <person name="Kagawa T.F."/>
            <person name="Liu W."/>
            <person name="Song Y."/>
            <person name="Salvetti E."/>
            <person name="Wrobel A."/>
            <person name="Rasinkangas P."/>
            <person name="Parkhill J."/>
            <person name="Rea M.C."/>
            <person name="O'Sullivan O."/>
            <person name="Ritari J."/>
            <person name="Douillard F.P."/>
            <person name="Paul Ross R."/>
            <person name="Yang R."/>
            <person name="Briner A.E."/>
            <person name="Felis G.E."/>
            <person name="de Vos W.M."/>
            <person name="Barrangou R."/>
            <person name="Klaenhammer T.R."/>
            <person name="Caufield P.W."/>
            <person name="Cui Y."/>
            <person name="Zhang H."/>
            <person name="O'Toole P.W."/>
        </authorList>
    </citation>
    <scope>NUCLEOTIDE SEQUENCE [LARGE SCALE GENOMIC DNA]</scope>
    <source>
        <strain evidence="9 11">DSM 18382</strain>
    </source>
</reference>
<dbReference type="Proteomes" id="UP000019488">
    <property type="component" value="Unassembled WGS sequence"/>
</dbReference>
<organism evidence="8 10">
    <name type="scientific">Lentilactobacillus farraginis DSM 18382 = JCM 14108</name>
    <dbReference type="NCBI Taxonomy" id="1423743"/>
    <lineage>
        <taxon>Bacteria</taxon>
        <taxon>Bacillati</taxon>
        <taxon>Bacillota</taxon>
        <taxon>Bacilli</taxon>
        <taxon>Lactobacillales</taxon>
        <taxon>Lactobacillaceae</taxon>
        <taxon>Lentilactobacillus</taxon>
    </lineage>
</organism>
<keyword evidence="2" id="KW-0813">Transport</keyword>
<feature type="transmembrane region" description="Helical" evidence="6">
    <location>
        <begin position="505"/>
        <end position="529"/>
    </location>
</feature>
<gene>
    <name evidence="9" type="ORF">FD41_GL001683</name>
    <name evidence="8" type="ORF">JCM14108_503</name>
</gene>
<feature type="transmembrane region" description="Helical" evidence="6">
    <location>
        <begin position="332"/>
        <end position="356"/>
    </location>
</feature>
<dbReference type="PRINTS" id="PR01036">
    <property type="entry name" value="TCRTETB"/>
</dbReference>
<keyword evidence="4 6" id="KW-1133">Transmembrane helix</keyword>
<dbReference type="Gene3D" id="1.20.1250.20">
    <property type="entry name" value="MFS general substrate transporter like domains"/>
    <property type="match status" value="1"/>
</dbReference>
<comment type="caution">
    <text evidence="8">The sequence shown here is derived from an EMBL/GenBank/DDBJ whole genome shotgun (WGS) entry which is preliminary data.</text>
</comment>
<dbReference type="PANTHER" id="PTHR42718:SF9">
    <property type="entry name" value="MAJOR FACILITATOR SUPERFAMILY MULTIDRUG TRANSPORTER MFSC"/>
    <property type="match status" value="1"/>
</dbReference>
<protein>
    <submittedName>
        <fullName evidence="9">MFS family major facilitator transporter</fullName>
    </submittedName>
</protein>
<evidence type="ECO:0000259" key="7">
    <source>
        <dbReference type="PROSITE" id="PS50850"/>
    </source>
</evidence>
<dbReference type="InterPro" id="IPR036259">
    <property type="entry name" value="MFS_trans_sf"/>
</dbReference>
<evidence type="ECO:0000313" key="11">
    <source>
        <dbReference type="Proteomes" id="UP000051966"/>
    </source>
</evidence>
<dbReference type="GO" id="GO:0022857">
    <property type="term" value="F:transmembrane transporter activity"/>
    <property type="evidence" value="ECO:0007669"/>
    <property type="project" value="InterPro"/>
</dbReference>
<feature type="transmembrane region" description="Helical" evidence="6">
    <location>
        <begin position="465"/>
        <end position="485"/>
    </location>
</feature>
<keyword evidence="5 6" id="KW-0472">Membrane</keyword>
<feature type="transmembrane region" description="Helical" evidence="6">
    <location>
        <begin position="291"/>
        <end position="311"/>
    </location>
</feature>
<name>X0P9N5_9LACO</name>
<feature type="transmembrane region" description="Helical" evidence="6">
    <location>
        <begin position="233"/>
        <end position="254"/>
    </location>
</feature>